<dbReference type="Proteomes" id="UP000594961">
    <property type="component" value="Chromosome"/>
</dbReference>
<organism evidence="2 3">
    <name type="scientific">Trueperella pecoris</name>
    <dbReference type="NCBI Taxonomy" id="2733571"/>
    <lineage>
        <taxon>Bacteria</taxon>
        <taxon>Bacillati</taxon>
        <taxon>Actinomycetota</taxon>
        <taxon>Actinomycetes</taxon>
        <taxon>Actinomycetales</taxon>
        <taxon>Actinomycetaceae</taxon>
        <taxon>Trueperella</taxon>
    </lineage>
</organism>
<keyword evidence="2" id="KW-0808">Transferase</keyword>
<dbReference type="SUPFAM" id="SSF55729">
    <property type="entry name" value="Acyl-CoA N-acyltransferases (Nat)"/>
    <property type="match status" value="1"/>
</dbReference>
<dbReference type="Gene3D" id="3.40.630.30">
    <property type="match status" value="1"/>
</dbReference>
<evidence type="ECO:0000313" key="3">
    <source>
        <dbReference type="Proteomes" id="UP000594961"/>
    </source>
</evidence>
<dbReference type="CDD" id="cd04301">
    <property type="entry name" value="NAT_SF"/>
    <property type="match status" value="1"/>
</dbReference>
<dbReference type="InterPro" id="IPR000182">
    <property type="entry name" value="GNAT_dom"/>
</dbReference>
<reference evidence="2 3" key="1">
    <citation type="submission" date="2020-10" db="EMBL/GenBank/DDBJ databases">
        <title>Trueperella pecoris sp. nov. isolated from bovine and porcine specimens.</title>
        <authorList>
            <person name="Schoenecker L."/>
            <person name="Schnydrig P."/>
            <person name="Brodard I."/>
            <person name="Thomann A."/>
            <person name="Hemphill A."/>
            <person name="Rodriguez-Campos S."/>
            <person name="Perreten V."/>
            <person name="Jores J."/>
            <person name="Kittl S."/>
        </authorList>
    </citation>
    <scope>NUCLEOTIDE SEQUENCE [LARGE SCALE GENOMIC DNA]</scope>
    <source>
        <strain evidence="2 3">19OD0592</strain>
    </source>
</reference>
<dbReference type="Pfam" id="PF13673">
    <property type="entry name" value="Acetyltransf_10"/>
    <property type="match status" value="1"/>
</dbReference>
<dbReference type="InterPro" id="IPR016181">
    <property type="entry name" value="Acyl_CoA_acyltransferase"/>
</dbReference>
<protein>
    <submittedName>
        <fullName evidence="2">GNAT family N-acetyltransferase</fullName>
    </submittedName>
</protein>
<gene>
    <name evidence="2" type="ORF">INS90_04040</name>
</gene>
<dbReference type="PROSITE" id="PS51186">
    <property type="entry name" value="GNAT"/>
    <property type="match status" value="1"/>
</dbReference>
<name>A0A7M1R2X4_9ACTO</name>
<evidence type="ECO:0000313" key="2">
    <source>
        <dbReference type="EMBL" id="QOR48446.1"/>
    </source>
</evidence>
<proteinExistence type="predicted"/>
<sequence length="151" mass="16837">MQAWEVRSPEELERCFAIRLAVFVDEQKVAAENEIDALDFAESTRHVLAQADGNDAGTARLLVDGPGHVHVGRVAVHAWARGSGVGRQVMLTIHDMAMDYAVSGVVRLELSAQEAAFGFYRSLGYEITTGERYLDEGIWHQDMHLELRRAE</sequence>
<dbReference type="AlphaFoldDB" id="A0A7M1R2X4"/>
<dbReference type="RefSeq" id="WP_197554946.1">
    <property type="nucleotide sequence ID" value="NZ_CP063212.1"/>
</dbReference>
<evidence type="ECO:0000259" key="1">
    <source>
        <dbReference type="PROSITE" id="PS51186"/>
    </source>
</evidence>
<dbReference type="GO" id="GO:0016747">
    <property type="term" value="F:acyltransferase activity, transferring groups other than amino-acyl groups"/>
    <property type="evidence" value="ECO:0007669"/>
    <property type="project" value="InterPro"/>
</dbReference>
<accession>A0A7M1R2X4</accession>
<feature type="domain" description="N-acetyltransferase" evidence="1">
    <location>
        <begin position="1"/>
        <end position="148"/>
    </location>
</feature>
<dbReference type="EMBL" id="CP063212">
    <property type="protein sequence ID" value="QOR48446.1"/>
    <property type="molecule type" value="Genomic_DNA"/>
</dbReference>